<keyword evidence="1" id="KW-0812">Transmembrane</keyword>
<dbReference type="OrthoDB" id="138672at2"/>
<dbReference type="RefSeq" id="WP_136006069.1">
    <property type="nucleotide sequence ID" value="NZ_SRYR01000002.1"/>
</dbReference>
<evidence type="ECO:0000313" key="3">
    <source>
        <dbReference type="Proteomes" id="UP000306888"/>
    </source>
</evidence>
<feature type="transmembrane region" description="Helical" evidence="1">
    <location>
        <begin position="356"/>
        <end position="380"/>
    </location>
</feature>
<dbReference type="EMBL" id="SRYR01000002">
    <property type="protein sequence ID" value="TGY42666.1"/>
    <property type="molecule type" value="Genomic_DNA"/>
</dbReference>
<feature type="transmembrane region" description="Helical" evidence="1">
    <location>
        <begin position="431"/>
        <end position="455"/>
    </location>
</feature>
<feature type="transmembrane region" description="Helical" evidence="1">
    <location>
        <begin position="401"/>
        <end position="425"/>
    </location>
</feature>
<gene>
    <name evidence="2" type="ORF">E5347_07595</name>
</gene>
<feature type="transmembrane region" description="Helical" evidence="1">
    <location>
        <begin position="119"/>
        <end position="143"/>
    </location>
</feature>
<dbReference type="Proteomes" id="UP000306888">
    <property type="component" value="Unassembled WGS sequence"/>
</dbReference>
<feature type="transmembrane region" description="Helical" evidence="1">
    <location>
        <begin position="475"/>
        <end position="495"/>
    </location>
</feature>
<organism evidence="2 3">
    <name type="scientific">Clostridium sartagoforme</name>
    <dbReference type="NCBI Taxonomy" id="84031"/>
    <lineage>
        <taxon>Bacteria</taxon>
        <taxon>Bacillati</taxon>
        <taxon>Bacillota</taxon>
        <taxon>Clostridia</taxon>
        <taxon>Eubacteriales</taxon>
        <taxon>Clostridiaceae</taxon>
        <taxon>Clostridium</taxon>
    </lineage>
</organism>
<feature type="transmembrane region" description="Helical" evidence="1">
    <location>
        <begin position="501"/>
        <end position="521"/>
    </location>
</feature>
<name>A0A4S2DKA4_9CLOT</name>
<comment type="caution">
    <text evidence="2">The sequence shown here is derived from an EMBL/GenBank/DDBJ whole genome shotgun (WGS) entry which is preliminary data.</text>
</comment>
<protein>
    <submittedName>
        <fullName evidence="2">ABC transporter permease</fullName>
    </submittedName>
</protein>
<evidence type="ECO:0000256" key="1">
    <source>
        <dbReference type="SAM" id="Phobius"/>
    </source>
</evidence>
<feature type="transmembrane region" description="Helical" evidence="1">
    <location>
        <begin position="149"/>
        <end position="177"/>
    </location>
</feature>
<proteinExistence type="predicted"/>
<accession>A0A4S2DKA4</accession>
<dbReference type="AlphaFoldDB" id="A0A4S2DKA4"/>
<evidence type="ECO:0000313" key="2">
    <source>
        <dbReference type="EMBL" id="TGY42666.1"/>
    </source>
</evidence>
<keyword evidence="3" id="KW-1185">Reference proteome</keyword>
<feature type="transmembrane region" description="Helical" evidence="1">
    <location>
        <begin position="74"/>
        <end position="98"/>
    </location>
</feature>
<reference evidence="2 3" key="1">
    <citation type="submission" date="2019-04" db="EMBL/GenBank/DDBJ databases">
        <title>Microbes associate with the intestines of laboratory mice.</title>
        <authorList>
            <person name="Navarre W."/>
            <person name="Wong E."/>
            <person name="Huang K."/>
            <person name="Tropini C."/>
            <person name="Ng K."/>
            <person name="Yu B."/>
        </authorList>
    </citation>
    <scope>NUCLEOTIDE SEQUENCE [LARGE SCALE GENOMIC DNA]</scope>
    <source>
        <strain evidence="2 3">NM50_B9-20</strain>
    </source>
</reference>
<keyword evidence="1" id="KW-0472">Membrane</keyword>
<keyword evidence="1" id="KW-1133">Transmembrane helix</keyword>
<sequence length="533" mass="59496">MNNLWSLTKISLINSMGINKITSSKSKKERNKSIFLALMLTFAAVMIVSTSVIYSKFLADGLKTMGLLDMLLTLSIILTTVTIFFTSIYKAQGVLFSFKDYDLLMSLPIKRSYILIVKVFQLVLINYLVSIFTFVIPATVYFVYARPSILFFVYLILIFLTLPLIPLLISSIISFGISYISNKFKYKNLVITIGTLLIVLLIVVGSYSSGEFLQKILINSSSISDAIFKIYPPAVMLTRALAEGSIIDLGIFLIISIGFFSLFIIVFNKAYKIISSKLQESYKKNDYKITSMKSSSITKALLIKEAKRYFASPIYVLNTIIGPVLLLIMAVATLFMGEDIIYMLFEIKSVGELMPLMIIAVTCGILSLSCTTNSSISMEGKNLWILKSSPLNPLEIFKAKILLNLILVVPALIISNIIFFFSLNFSFIQALWLFVISILFAIIVAILGIVVNLFFPNMHWISETAVVKQSASVMIQMLISVGIVAIPILVKYFNIISNNNLLLASALIFEIIILAIITLILSKVSVKQFEKLN</sequence>
<feature type="transmembrane region" description="Helical" evidence="1">
    <location>
        <begin position="189"/>
        <end position="207"/>
    </location>
</feature>
<feature type="transmembrane region" description="Helical" evidence="1">
    <location>
        <begin position="314"/>
        <end position="336"/>
    </location>
</feature>
<feature type="transmembrane region" description="Helical" evidence="1">
    <location>
        <begin position="246"/>
        <end position="267"/>
    </location>
</feature>
<feature type="transmembrane region" description="Helical" evidence="1">
    <location>
        <begin position="34"/>
        <end position="54"/>
    </location>
</feature>